<dbReference type="InterPro" id="IPR036576">
    <property type="entry name" value="WRKY_dom_sf"/>
</dbReference>
<dbReference type="Proteomes" id="UP000652761">
    <property type="component" value="Unassembled WGS sequence"/>
</dbReference>
<evidence type="ECO:0000256" key="1">
    <source>
        <dbReference type="ARBA" id="ARBA00004123"/>
    </source>
</evidence>
<dbReference type="GO" id="GO:0005634">
    <property type="term" value="C:nucleus"/>
    <property type="evidence" value="ECO:0007669"/>
    <property type="project" value="UniProtKB-SubCell"/>
</dbReference>
<dbReference type="InterPro" id="IPR003657">
    <property type="entry name" value="WRKY_dom"/>
</dbReference>
<name>A0A843XCH3_COLES</name>
<dbReference type="SUPFAM" id="SSF118290">
    <property type="entry name" value="WRKY DNA-binding domain"/>
    <property type="match status" value="1"/>
</dbReference>
<keyword evidence="3" id="KW-0805">Transcription regulation</keyword>
<comment type="caution">
    <text evidence="8">The sequence shown here is derived from an EMBL/GenBank/DDBJ whole genome shotgun (WGS) entry which is preliminary data.</text>
</comment>
<dbReference type="PANTHER" id="PTHR31221:SF42">
    <property type="entry name" value="WRKY TRANSCRIPTION FACTOR 49-RELATED"/>
    <property type="match status" value="1"/>
</dbReference>
<keyword evidence="6" id="KW-0539">Nucleus</keyword>
<accession>A0A843XCH3</accession>
<dbReference type="Gene3D" id="2.20.25.80">
    <property type="entry name" value="WRKY domain"/>
    <property type="match status" value="1"/>
</dbReference>
<evidence type="ECO:0000256" key="2">
    <source>
        <dbReference type="ARBA" id="ARBA00022737"/>
    </source>
</evidence>
<dbReference type="OrthoDB" id="652816at2759"/>
<dbReference type="SMART" id="SM00774">
    <property type="entry name" value="WRKY"/>
    <property type="match status" value="1"/>
</dbReference>
<dbReference type="AlphaFoldDB" id="A0A843XCH3"/>
<dbReference type="PROSITE" id="PS50811">
    <property type="entry name" value="WRKY"/>
    <property type="match status" value="1"/>
</dbReference>
<gene>
    <name evidence="8" type="ORF">Taro_049958</name>
</gene>
<evidence type="ECO:0000313" key="8">
    <source>
        <dbReference type="EMBL" id="MQM16995.1"/>
    </source>
</evidence>
<protein>
    <recommendedName>
        <fullName evidence="7">WRKY domain-containing protein</fullName>
    </recommendedName>
</protein>
<proteinExistence type="predicted"/>
<dbReference type="PANTHER" id="PTHR31221">
    <property type="entry name" value="WRKY TRANSCRIPTION FACTOR PROTEIN 1-RELATED"/>
    <property type="match status" value="1"/>
</dbReference>
<dbReference type="FunFam" id="2.20.25.80:FF:000006">
    <property type="entry name" value="WRKY transcription factor"/>
    <property type="match status" value="1"/>
</dbReference>
<comment type="subcellular location">
    <subcellularLocation>
        <location evidence="1">Nucleus</location>
    </subcellularLocation>
</comment>
<sequence length="373" mass="39541">MAEADAPKRNICGRPEEELMRELMDDGNAFFLLAQDADMPALSPHENTTNKLMITTVYSGPTIRDVEAALAMNCSGSSGEYYSGNHGIAFPEKGFNKMEGKFTMTVKCSSNGIADDGYKWRKYGQKVIKNSPHPRSYYRCTNPRCNAKKQVERSAGDPETLVVTYEGLHLHYAFSHFLLPRPCDASTAGAPTFSSVKRARVETRAAPQASKLEASAGLFTSAVSRSPAALALEGSCSLQESGEADAAASSCSPVVKRGEAFSTAQSSLEPPPEGGALAEGARGLLEDVVPGLFRKPCSSSSGADTVLSDQASLFSAPSSPPSSAPSSPFSWPLFDDLGILSLPSSPASSSSSAPFSWPHDPSFFDMVMLPGTV</sequence>
<dbReference type="InterPro" id="IPR044810">
    <property type="entry name" value="WRKY_plant"/>
</dbReference>
<evidence type="ECO:0000256" key="3">
    <source>
        <dbReference type="ARBA" id="ARBA00023015"/>
    </source>
</evidence>
<feature type="domain" description="WRKY" evidence="7">
    <location>
        <begin position="109"/>
        <end position="174"/>
    </location>
</feature>
<keyword evidence="9" id="KW-1185">Reference proteome</keyword>
<keyword evidence="2" id="KW-0677">Repeat</keyword>
<evidence type="ECO:0000256" key="6">
    <source>
        <dbReference type="ARBA" id="ARBA00023242"/>
    </source>
</evidence>
<keyword evidence="4" id="KW-0238">DNA-binding</keyword>
<evidence type="ECO:0000256" key="4">
    <source>
        <dbReference type="ARBA" id="ARBA00023125"/>
    </source>
</evidence>
<reference evidence="8" key="1">
    <citation type="submission" date="2017-07" db="EMBL/GenBank/DDBJ databases">
        <title>Taro Niue Genome Assembly and Annotation.</title>
        <authorList>
            <person name="Atibalentja N."/>
            <person name="Keating K."/>
            <person name="Fields C.J."/>
        </authorList>
    </citation>
    <scope>NUCLEOTIDE SEQUENCE</scope>
    <source>
        <strain evidence="8">Niue_2</strain>
        <tissue evidence="8">Leaf</tissue>
    </source>
</reference>
<organism evidence="8 9">
    <name type="scientific">Colocasia esculenta</name>
    <name type="common">Wild taro</name>
    <name type="synonym">Arum esculentum</name>
    <dbReference type="NCBI Taxonomy" id="4460"/>
    <lineage>
        <taxon>Eukaryota</taxon>
        <taxon>Viridiplantae</taxon>
        <taxon>Streptophyta</taxon>
        <taxon>Embryophyta</taxon>
        <taxon>Tracheophyta</taxon>
        <taxon>Spermatophyta</taxon>
        <taxon>Magnoliopsida</taxon>
        <taxon>Liliopsida</taxon>
        <taxon>Araceae</taxon>
        <taxon>Aroideae</taxon>
        <taxon>Colocasieae</taxon>
        <taxon>Colocasia</taxon>
    </lineage>
</organism>
<evidence type="ECO:0000313" key="9">
    <source>
        <dbReference type="Proteomes" id="UP000652761"/>
    </source>
</evidence>
<dbReference type="GO" id="GO:0003700">
    <property type="term" value="F:DNA-binding transcription factor activity"/>
    <property type="evidence" value="ECO:0007669"/>
    <property type="project" value="InterPro"/>
</dbReference>
<dbReference type="EMBL" id="NMUH01007284">
    <property type="protein sequence ID" value="MQM16995.1"/>
    <property type="molecule type" value="Genomic_DNA"/>
</dbReference>
<evidence type="ECO:0000259" key="7">
    <source>
        <dbReference type="PROSITE" id="PS50811"/>
    </source>
</evidence>
<dbReference type="GO" id="GO:0043565">
    <property type="term" value="F:sequence-specific DNA binding"/>
    <property type="evidence" value="ECO:0007669"/>
    <property type="project" value="InterPro"/>
</dbReference>
<keyword evidence="5" id="KW-0804">Transcription</keyword>
<dbReference type="Pfam" id="PF03106">
    <property type="entry name" value="WRKY"/>
    <property type="match status" value="1"/>
</dbReference>
<evidence type="ECO:0000256" key="5">
    <source>
        <dbReference type="ARBA" id="ARBA00023163"/>
    </source>
</evidence>